<dbReference type="GO" id="GO:0016787">
    <property type="term" value="F:hydrolase activity"/>
    <property type="evidence" value="ECO:0007669"/>
    <property type="project" value="UniProtKB-KW"/>
</dbReference>
<dbReference type="GO" id="GO:0030490">
    <property type="term" value="P:maturation of SSU-rRNA"/>
    <property type="evidence" value="ECO:0007669"/>
    <property type="project" value="InterPro"/>
</dbReference>
<dbReference type="Pfam" id="PF03399">
    <property type="entry name" value="SAC3_GANP"/>
    <property type="match status" value="1"/>
</dbReference>
<evidence type="ECO:0000256" key="5">
    <source>
        <dbReference type="ARBA" id="ARBA00022806"/>
    </source>
</evidence>
<sequence length="712" mass="81131">MDVDDIFKKLSAGAIFTKRPPKLSKLSSPDLSRNSGEEKVQSIEEEDHSTAIVIKGESNKNNKKTELIEIERMNHIRNKHHINVTGDHVPRLIENFTQLRAEFNVSQRIVENLIDCGYSSPTPIQMQAIPAMLKGKQILACAPTGSGKTAAFLIPIIHNLGKPKNVGYRAVIVSPTRELSRQTYREAIRLSDGLGLRIHITSKIKEIVKKQHFDSSNKYDVLITTPNRLVFLLNQEACPISLKSVEWLVVDESDKLFETGVRGFRDQLAVIYQACDSAHLKRAMFSATYTVEVAKWCRKNLNNFIMISVGQRNTAAKSVEQELIYVGNEEGKLIAMRDLIRKGISPPVLIFVQSKERARELFNELLYDGINVDVIHADRTQLQRDNVVRAFREGKIWVLICTELMGRGIDFKGIHLVINYDFPPSAISYIHRIGRTGRAGRPGKAVTFYCDEDAPYLRSIVNVMKESGCEVPDYMLSLKKPHKNILKKLKSRTPNRGTITTKPHRYKFCDEKLQCFDPILNKNQLVDCLLLLIKNYEQNPSHNYAEMYAEVESLYLIIDPSPETLSRAIMLNLADSMFQSTVQLMLKWFTGNYCAVLRKLGEFPLLPACLFAALHLTALRKHTLQVMSYAYCSKNNHYSTIKMASDLWFNSVEELISELDFYGIAESIQSDNIQFKKRLLSNDFATFKRAKVLDDQLDKIPLQDLLMKNHTK</sequence>
<feature type="region of interest" description="Disordered" evidence="13">
    <location>
        <begin position="21"/>
        <end position="47"/>
    </location>
</feature>
<evidence type="ECO:0000313" key="17">
    <source>
        <dbReference type="EMBL" id="KAK7582672.1"/>
    </source>
</evidence>
<keyword evidence="7" id="KW-0694">RNA-binding</keyword>
<dbReference type="PROSITE" id="PS51194">
    <property type="entry name" value="HELICASE_CTER"/>
    <property type="match status" value="1"/>
</dbReference>
<dbReference type="InterPro" id="IPR005062">
    <property type="entry name" value="SAC3/GANP/THP3_conserved"/>
</dbReference>
<dbReference type="InterPro" id="IPR001650">
    <property type="entry name" value="Helicase_C-like"/>
</dbReference>
<keyword evidence="6" id="KW-0067">ATP-binding</keyword>
<evidence type="ECO:0000256" key="4">
    <source>
        <dbReference type="ARBA" id="ARBA00022801"/>
    </source>
</evidence>
<dbReference type="Gene3D" id="1.25.40.990">
    <property type="match status" value="1"/>
</dbReference>
<evidence type="ECO:0000259" key="15">
    <source>
        <dbReference type="PROSITE" id="PS51194"/>
    </source>
</evidence>
<dbReference type="GO" id="GO:0005730">
    <property type="term" value="C:nucleolus"/>
    <property type="evidence" value="ECO:0007669"/>
    <property type="project" value="UniProtKB-SubCell"/>
</dbReference>
<evidence type="ECO:0000259" key="14">
    <source>
        <dbReference type="PROSITE" id="PS51192"/>
    </source>
</evidence>
<name>A0AAN9Y1X6_9HEMI</name>
<evidence type="ECO:0000256" key="8">
    <source>
        <dbReference type="ARBA" id="ARBA00023242"/>
    </source>
</evidence>
<organism evidence="17 18">
    <name type="scientific">Parthenolecanium corni</name>
    <dbReference type="NCBI Taxonomy" id="536013"/>
    <lineage>
        <taxon>Eukaryota</taxon>
        <taxon>Metazoa</taxon>
        <taxon>Ecdysozoa</taxon>
        <taxon>Arthropoda</taxon>
        <taxon>Hexapoda</taxon>
        <taxon>Insecta</taxon>
        <taxon>Pterygota</taxon>
        <taxon>Neoptera</taxon>
        <taxon>Paraneoptera</taxon>
        <taxon>Hemiptera</taxon>
        <taxon>Sternorrhyncha</taxon>
        <taxon>Coccoidea</taxon>
        <taxon>Coccidae</taxon>
        <taxon>Parthenolecanium</taxon>
    </lineage>
</organism>
<evidence type="ECO:0000256" key="2">
    <source>
        <dbReference type="ARBA" id="ARBA00012552"/>
    </source>
</evidence>
<comment type="similarity">
    <text evidence="9">Belongs to the DEAD box helicase family. DDX52/ROK1 subfamily.</text>
</comment>
<comment type="catalytic activity">
    <reaction evidence="11">
        <text>ATP + H2O = ADP + phosphate + H(+)</text>
        <dbReference type="Rhea" id="RHEA:13065"/>
        <dbReference type="ChEBI" id="CHEBI:15377"/>
        <dbReference type="ChEBI" id="CHEBI:15378"/>
        <dbReference type="ChEBI" id="CHEBI:30616"/>
        <dbReference type="ChEBI" id="CHEBI:43474"/>
        <dbReference type="ChEBI" id="CHEBI:456216"/>
        <dbReference type="EC" id="3.6.4.13"/>
    </reaction>
</comment>
<evidence type="ECO:0000256" key="12">
    <source>
        <dbReference type="PROSITE-ProRule" id="PRU00552"/>
    </source>
</evidence>
<comment type="subcellular location">
    <subcellularLocation>
        <location evidence="1">Nucleus</location>
        <location evidence="1">Nucleolus</location>
    </subcellularLocation>
</comment>
<keyword evidence="5" id="KW-0347">Helicase</keyword>
<dbReference type="PANTHER" id="PTHR47959">
    <property type="entry name" value="ATP-DEPENDENT RNA HELICASE RHLE-RELATED"/>
    <property type="match status" value="1"/>
</dbReference>
<dbReference type="EMBL" id="JBBCAQ010000033">
    <property type="protein sequence ID" value="KAK7582672.1"/>
    <property type="molecule type" value="Genomic_DNA"/>
</dbReference>
<dbReference type="CDD" id="cd18787">
    <property type="entry name" value="SF2_C_DEAD"/>
    <property type="match status" value="1"/>
</dbReference>
<evidence type="ECO:0000256" key="9">
    <source>
        <dbReference type="ARBA" id="ARBA00024355"/>
    </source>
</evidence>
<evidence type="ECO:0000256" key="6">
    <source>
        <dbReference type="ARBA" id="ARBA00022840"/>
    </source>
</evidence>
<dbReference type="GO" id="GO:0005524">
    <property type="term" value="F:ATP binding"/>
    <property type="evidence" value="ECO:0007669"/>
    <property type="project" value="UniProtKB-KW"/>
</dbReference>
<evidence type="ECO:0000256" key="11">
    <source>
        <dbReference type="ARBA" id="ARBA00047984"/>
    </source>
</evidence>
<evidence type="ECO:0000259" key="16">
    <source>
        <dbReference type="PROSITE" id="PS51195"/>
    </source>
</evidence>
<dbReference type="EC" id="3.6.4.13" evidence="2"/>
<keyword evidence="4" id="KW-0378">Hydrolase</keyword>
<keyword evidence="3" id="KW-0547">Nucleotide-binding</keyword>
<dbReference type="GO" id="GO:0005829">
    <property type="term" value="C:cytosol"/>
    <property type="evidence" value="ECO:0007669"/>
    <property type="project" value="TreeGrafter"/>
</dbReference>
<evidence type="ECO:0000313" key="18">
    <source>
        <dbReference type="Proteomes" id="UP001367676"/>
    </source>
</evidence>
<dbReference type="InterPro" id="IPR011545">
    <property type="entry name" value="DEAD/DEAH_box_helicase_dom"/>
</dbReference>
<dbReference type="InterPro" id="IPR044764">
    <property type="entry name" value="DDX52/Rok1_DEADc"/>
</dbReference>
<feature type="short sequence motif" description="Q motif" evidence="12">
    <location>
        <begin position="98"/>
        <end position="126"/>
    </location>
</feature>
<dbReference type="CDD" id="cd17957">
    <property type="entry name" value="DEADc_DDX52"/>
    <property type="match status" value="1"/>
</dbReference>
<dbReference type="InterPro" id="IPR014014">
    <property type="entry name" value="RNA_helicase_DEAD_Q_motif"/>
</dbReference>
<dbReference type="Gene3D" id="3.40.50.300">
    <property type="entry name" value="P-loop containing nucleotide triphosphate hydrolases"/>
    <property type="match status" value="2"/>
</dbReference>
<dbReference type="SMART" id="SM00487">
    <property type="entry name" value="DEXDc"/>
    <property type="match status" value="1"/>
</dbReference>
<keyword evidence="18" id="KW-1185">Reference proteome</keyword>
<dbReference type="Pfam" id="PF00270">
    <property type="entry name" value="DEAD"/>
    <property type="match status" value="1"/>
</dbReference>
<dbReference type="Proteomes" id="UP001367676">
    <property type="component" value="Unassembled WGS sequence"/>
</dbReference>
<keyword evidence="8" id="KW-0539">Nucleus</keyword>
<dbReference type="Pfam" id="PF00271">
    <property type="entry name" value="Helicase_C"/>
    <property type="match status" value="1"/>
</dbReference>
<feature type="compositionally biased region" description="Low complexity" evidence="13">
    <location>
        <begin position="23"/>
        <end position="33"/>
    </location>
</feature>
<dbReference type="InterPro" id="IPR027417">
    <property type="entry name" value="P-loop_NTPase"/>
</dbReference>
<protein>
    <recommendedName>
        <fullName evidence="10">Probable ATP-dependent RNA helicase DDX52</fullName>
        <ecNumber evidence="2">3.6.4.13</ecNumber>
    </recommendedName>
</protein>
<dbReference type="SMART" id="SM00490">
    <property type="entry name" value="HELICc"/>
    <property type="match status" value="1"/>
</dbReference>
<evidence type="ECO:0000256" key="3">
    <source>
        <dbReference type="ARBA" id="ARBA00022741"/>
    </source>
</evidence>
<dbReference type="SUPFAM" id="SSF52540">
    <property type="entry name" value="P-loop containing nucleoside triphosphate hydrolases"/>
    <property type="match status" value="1"/>
</dbReference>
<reference evidence="17 18" key="1">
    <citation type="submission" date="2024-03" db="EMBL/GenBank/DDBJ databases">
        <title>Adaptation during the transition from Ophiocordyceps entomopathogen to insect associate is accompanied by gene loss and intensified selection.</title>
        <authorList>
            <person name="Ward C.M."/>
            <person name="Onetto C.A."/>
            <person name="Borneman A.R."/>
        </authorList>
    </citation>
    <scope>NUCLEOTIDE SEQUENCE [LARGE SCALE GENOMIC DNA]</scope>
    <source>
        <strain evidence="17">AWRI1</strain>
        <tissue evidence="17">Single Adult Female</tissue>
    </source>
</reference>
<dbReference type="PANTHER" id="PTHR47959:SF15">
    <property type="entry name" value="RNA HELICASE"/>
    <property type="match status" value="1"/>
</dbReference>
<comment type="caution">
    <text evidence="17">The sequence shown here is derived from an EMBL/GenBank/DDBJ whole genome shotgun (WGS) entry which is preliminary data.</text>
</comment>
<evidence type="ECO:0000256" key="13">
    <source>
        <dbReference type="SAM" id="MobiDB-lite"/>
    </source>
</evidence>
<evidence type="ECO:0000256" key="7">
    <source>
        <dbReference type="ARBA" id="ARBA00022884"/>
    </source>
</evidence>
<dbReference type="GO" id="GO:0003723">
    <property type="term" value="F:RNA binding"/>
    <property type="evidence" value="ECO:0007669"/>
    <property type="project" value="UniProtKB-KW"/>
</dbReference>
<accession>A0AAN9Y1X6</accession>
<dbReference type="AlphaFoldDB" id="A0AAN9Y1X6"/>
<feature type="domain" description="Helicase C-terminal" evidence="15">
    <location>
        <begin position="318"/>
        <end position="479"/>
    </location>
</feature>
<feature type="domain" description="Helicase ATP-binding" evidence="14">
    <location>
        <begin position="129"/>
        <end position="307"/>
    </location>
</feature>
<dbReference type="GO" id="GO:0003724">
    <property type="term" value="F:RNA helicase activity"/>
    <property type="evidence" value="ECO:0007669"/>
    <property type="project" value="UniProtKB-EC"/>
</dbReference>
<evidence type="ECO:0000256" key="10">
    <source>
        <dbReference type="ARBA" id="ARBA00044533"/>
    </source>
</evidence>
<proteinExistence type="inferred from homology"/>
<dbReference type="InterPro" id="IPR050079">
    <property type="entry name" value="DEAD_box_RNA_helicase"/>
</dbReference>
<dbReference type="InterPro" id="IPR014001">
    <property type="entry name" value="Helicase_ATP-bd"/>
</dbReference>
<feature type="domain" description="DEAD-box RNA helicase Q" evidence="16">
    <location>
        <begin position="98"/>
        <end position="126"/>
    </location>
</feature>
<dbReference type="PROSITE" id="PS51192">
    <property type="entry name" value="HELICASE_ATP_BIND_1"/>
    <property type="match status" value="1"/>
</dbReference>
<dbReference type="FunFam" id="3.40.50.300:FF:000759">
    <property type="entry name" value="probable ATP-dependent RNA helicase DDX52"/>
    <property type="match status" value="1"/>
</dbReference>
<gene>
    <name evidence="17" type="ORF">V9T40_014117</name>
</gene>
<dbReference type="PROSITE" id="PS51195">
    <property type="entry name" value="Q_MOTIF"/>
    <property type="match status" value="1"/>
</dbReference>
<evidence type="ECO:0000256" key="1">
    <source>
        <dbReference type="ARBA" id="ARBA00004604"/>
    </source>
</evidence>